<keyword evidence="3" id="KW-1185">Reference proteome</keyword>
<evidence type="ECO:0000259" key="1">
    <source>
        <dbReference type="PROSITE" id="PS50053"/>
    </source>
</evidence>
<dbReference type="SUPFAM" id="SSF54236">
    <property type="entry name" value="Ubiquitin-like"/>
    <property type="match status" value="1"/>
</dbReference>
<dbReference type="AlphaFoldDB" id="A0A9N9I2J4"/>
<dbReference type="PROSITE" id="PS50053">
    <property type="entry name" value="UBIQUITIN_2"/>
    <property type="match status" value="1"/>
</dbReference>
<evidence type="ECO:0000313" key="2">
    <source>
        <dbReference type="EMBL" id="CAG8718530.1"/>
    </source>
</evidence>
<accession>A0A9N9I2J4</accession>
<feature type="non-terminal residue" evidence="2">
    <location>
        <position position="1"/>
    </location>
</feature>
<gene>
    <name evidence="2" type="ORF">DERYTH_LOCUS14135</name>
</gene>
<feature type="domain" description="Ubiquitin-like" evidence="1">
    <location>
        <begin position="1"/>
        <end position="29"/>
    </location>
</feature>
<dbReference type="InterPro" id="IPR029071">
    <property type="entry name" value="Ubiquitin-like_domsf"/>
</dbReference>
<comment type="caution">
    <text evidence="2">The sequence shown here is derived from an EMBL/GenBank/DDBJ whole genome shotgun (WGS) entry which is preliminary data.</text>
</comment>
<name>A0A9N9I2J4_9GLOM</name>
<dbReference type="EMBL" id="CAJVPY010010407">
    <property type="protein sequence ID" value="CAG8718530.1"/>
    <property type="molecule type" value="Genomic_DNA"/>
</dbReference>
<dbReference type="Proteomes" id="UP000789405">
    <property type="component" value="Unassembled WGS sequence"/>
</dbReference>
<protein>
    <submittedName>
        <fullName evidence="2">19065_t:CDS:1</fullName>
    </submittedName>
</protein>
<organism evidence="2 3">
    <name type="scientific">Dentiscutata erythropus</name>
    <dbReference type="NCBI Taxonomy" id="1348616"/>
    <lineage>
        <taxon>Eukaryota</taxon>
        <taxon>Fungi</taxon>
        <taxon>Fungi incertae sedis</taxon>
        <taxon>Mucoromycota</taxon>
        <taxon>Glomeromycotina</taxon>
        <taxon>Glomeromycetes</taxon>
        <taxon>Diversisporales</taxon>
        <taxon>Gigasporaceae</taxon>
        <taxon>Dentiscutata</taxon>
    </lineage>
</organism>
<dbReference type="Gene3D" id="3.10.20.90">
    <property type="entry name" value="Phosphatidylinositol 3-kinase Catalytic Subunit, Chain A, domain 1"/>
    <property type="match status" value="1"/>
</dbReference>
<proteinExistence type="predicted"/>
<dbReference type="InterPro" id="IPR000626">
    <property type="entry name" value="Ubiquitin-like_dom"/>
</dbReference>
<evidence type="ECO:0000313" key="3">
    <source>
        <dbReference type="Proteomes" id="UP000789405"/>
    </source>
</evidence>
<reference evidence="2" key="1">
    <citation type="submission" date="2021-06" db="EMBL/GenBank/DDBJ databases">
        <authorList>
            <person name="Kallberg Y."/>
            <person name="Tangrot J."/>
            <person name="Rosling A."/>
        </authorList>
    </citation>
    <scope>NUCLEOTIDE SEQUENCE</scope>
    <source>
        <strain evidence="2">MA453B</strain>
    </source>
</reference>
<sequence>KQLEDGRLLSDYNVQKDSTLHLVLHLRGLPPPEAELKVISRIPFVKQTLQKELQIRVHSSLSGKIGCHLGSRPPALKSESSSCDNTKSRPIGVVSLNAKLERQRISLFFDPMKSASQAKLQMLLMYEETVIQIREPAKIEEPNGRLVFREHIGVVEPAHGPG</sequence>